<dbReference type="Proteomes" id="UP001215280">
    <property type="component" value="Unassembled WGS sequence"/>
</dbReference>
<feature type="transmembrane region" description="Helical" evidence="1">
    <location>
        <begin position="141"/>
        <end position="160"/>
    </location>
</feature>
<evidence type="ECO:0000313" key="2">
    <source>
        <dbReference type="EMBL" id="KAJ7744034.1"/>
    </source>
</evidence>
<feature type="transmembrane region" description="Helical" evidence="1">
    <location>
        <begin position="180"/>
        <end position="201"/>
    </location>
</feature>
<evidence type="ECO:0000256" key="1">
    <source>
        <dbReference type="SAM" id="Phobius"/>
    </source>
</evidence>
<dbReference type="EMBL" id="JARJLG010000109">
    <property type="protein sequence ID" value="KAJ7744034.1"/>
    <property type="molecule type" value="Genomic_DNA"/>
</dbReference>
<reference evidence="2" key="1">
    <citation type="submission" date="2023-03" db="EMBL/GenBank/DDBJ databases">
        <title>Massive genome expansion in bonnet fungi (Mycena s.s.) driven by repeated elements and novel gene families across ecological guilds.</title>
        <authorList>
            <consortium name="Lawrence Berkeley National Laboratory"/>
            <person name="Harder C.B."/>
            <person name="Miyauchi S."/>
            <person name="Viragh M."/>
            <person name="Kuo A."/>
            <person name="Thoen E."/>
            <person name="Andreopoulos B."/>
            <person name="Lu D."/>
            <person name="Skrede I."/>
            <person name="Drula E."/>
            <person name="Henrissat B."/>
            <person name="Morin E."/>
            <person name="Kohler A."/>
            <person name="Barry K."/>
            <person name="LaButti K."/>
            <person name="Morin E."/>
            <person name="Salamov A."/>
            <person name="Lipzen A."/>
            <person name="Mereny Z."/>
            <person name="Hegedus B."/>
            <person name="Baldrian P."/>
            <person name="Stursova M."/>
            <person name="Weitz H."/>
            <person name="Taylor A."/>
            <person name="Grigoriev I.V."/>
            <person name="Nagy L.G."/>
            <person name="Martin F."/>
            <person name="Kauserud H."/>
        </authorList>
    </citation>
    <scope>NUCLEOTIDE SEQUENCE</scope>
    <source>
        <strain evidence="2">CBHHK188m</strain>
    </source>
</reference>
<feature type="transmembrane region" description="Helical" evidence="1">
    <location>
        <begin position="221"/>
        <end position="245"/>
    </location>
</feature>
<dbReference type="AlphaFoldDB" id="A0AAD7N3J6"/>
<feature type="transmembrane region" description="Helical" evidence="1">
    <location>
        <begin position="112"/>
        <end position="129"/>
    </location>
</feature>
<comment type="caution">
    <text evidence="2">The sequence shown here is derived from an EMBL/GenBank/DDBJ whole genome shotgun (WGS) entry which is preliminary data.</text>
</comment>
<gene>
    <name evidence="2" type="ORF">DFH07DRAFT_834984</name>
</gene>
<proteinExistence type="predicted"/>
<keyword evidence="3" id="KW-1185">Reference proteome</keyword>
<accession>A0AAD7N3J6</accession>
<protein>
    <submittedName>
        <fullName evidence="2">Uncharacterized protein</fullName>
    </submittedName>
</protein>
<evidence type="ECO:0000313" key="3">
    <source>
        <dbReference type="Proteomes" id="UP001215280"/>
    </source>
</evidence>
<feature type="transmembrane region" description="Helical" evidence="1">
    <location>
        <begin position="20"/>
        <end position="46"/>
    </location>
</feature>
<keyword evidence="1" id="KW-0472">Membrane</keyword>
<organism evidence="2 3">
    <name type="scientific">Mycena maculata</name>
    <dbReference type="NCBI Taxonomy" id="230809"/>
    <lineage>
        <taxon>Eukaryota</taxon>
        <taxon>Fungi</taxon>
        <taxon>Dikarya</taxon>
        <taxon>Basidiomycota</taxon>
        <taxon>Agaricomycotina</taxon>
        <taxon>Agaricomycetes</taxon>
        <taxon>Agaricomycetidae</taxon>
        <taxon>Agaricales</taxon>
        <taxon>Marasmiineae</taxon>
        <taxon>Mycenaceae</taxon>
        <taxon>Mycena</taxon>
    </lineage>
</organism>
<keyword evidence="1" id="KW-0812">Transmembrane</keyword>
<sequence>MLPSFRNPPRMLTVPRIPSALATVVIETFFYGIYLVLFLTSIYLLLTVQSRGLRRERSVWRSPILCGGSVLFIAVTGHWVLTIDRLFLAFVDMDNGANPLAFYGDFSQTTQIMQSSFLLTSLAVLDFLVVHRLWSVWCNKYVMMLPAITLSGLLVSNIGLIYDFTQFRIGDNVVDLANGWIIADCVFTVSTNFYCTGFIAWKLWRVQTAMKAAGGRSLMSVVTIMIESAGVSATWAIFFITAYAVRSNLRFLIDVTPAIVAAANMLIYVRVGLGWAHAPEAPAAPLSTIRFNNAESGRRDTLDDFPRVWKEPVELV</sequence>
<name>A0AAD7N3J6_9AGAR</name>
<feature type="transmembrane region" description="Helical" evidence="1">
    <location>
        <begin position="58"/>
        <end position="81"/>
    </location>
</feature>
<keyword evidence="1" id="KW-1133">Transmembrane helix</keyword>